<feature type="chain" id="PRO_5024995232" evidence="1">
    <location>
        <begin position="22"/>
        <end position="483"/>
    </location>
</feature>
<gene>
    <name evidence="2" type="ORF">F0P94_04980</name>
</gene>
<comment type="caution">
    <text evidence="2">The sequence shown here is derived from an EMBL/GenBank/DDBJ whole genome shotgun (WGS) entry which is preliminary data.</text>
</comment>
<evidence type="ECO:0000256" key="1">
    <source>
        <dbReference type="SAM" id="SignalP"/>
    </source>
</evidence>
<name>A0A5N1J4I8_9BACT</name>
<dbReference type="Proteomes" id="UP000326570">
    <property type="component" value="Unassembled WGS sequence"/>
</dbReference>
<keyword evidence="2" id="KW-0449">Lipoprotein</keyword>
<dbReference type="InterPro" id="IPR041662">
    <property type="entry name" value="SusD-like_2"/>
</dbReference>
<evidence type="ECO:0000313" key="2">
    <source>
        <dbReference type="EMBL" id="KAA9340784.1"/>
    </source>
</evidence>
<dbReference type="SUPFAM" id="SSF48452">
    <property type="entry name" value="TPR-like"/>
    <property type="match status" value="1"/>
</dbReference>
<feature type="signal peptide" evidence="1">
    <location>
        <begin position="1"/>
        <end position="21"/>
    </location>
</feature>
<proteinExistence type="predicted"/>
<organism evidence="2 3">
    <name type="scientific">Adhaeribacter soli</name>
    <dbReference type="NCBI Taxonomy" id="2607655"/>
    <lineage>
        <taxon>Bacteria</taxon>
        <taxon>Pseudomonadati</taxon>
        <taxon>Bacteroidota</taxon>
        <taxon>Cytophagia</taxon>
        <taxon>Cytophagales</taxon>
        <taxon>Hymenobacteraceae</taxon>
        <taxon>Adhaeribacter</taxon>
    </lineage>
</organism>
<reference evidence="2 3" key="1">
    <citation type="submission" date="2019-09" db="EMBL/GenBank/DDBJ databases">
        <title>Genome sequence of Adhaeribacter sp. M2.</title>
        <authorList>
            <person name="Srinivasan S."/>
        </authorList>
    </citation>
    <scope>NUCLEOTIDE SEQUENCE [LARGE SCALE GENOMIC DNA]</scope>
    <source>
        <strain evidence="2 3">M2</strain>
    </source>
</reference>
<sequence length="483" mass="53311">MKRINKYLVACIFASMFGLSSCEKDFLDVNTDPNNPLESTPELTLSTGIGYTAYTMGNQFQILGNFWSQHWTQSYGAGQFRDLDSYRIQSNTYDRPWQYLYSGALNDFKYVSEQSAKVDRPNHAAIADIMMAYVYQVLVDGYDQVPFSEALQGSNNLNPKYDAGKDIYAALIPMIDGGVNKITEGSLPEGGDLVYQGDMDMWRKFANTLKLKIYLRQAYVSENQSAVQTGVAALLTKNEFIETGEDAEVPFVDQSLNRNPIYQTETTTFSAANIVASNTILNYLNTNNDTRIGAFFKRAASAPNAGNFAGLDQGITGTGVKSSLLASSFSKPSSAVAGPTAPVPFISAAESYFLQAEAELRYGSFANAQARYEDGVNASFAYNNVSRTGVTIPALSSSETLEENLEKIITQKWVAMSGRQGFEAWTELRRTGYPSFIKPSASSVLGSTLMPNRLLFSSSESLRNSNTPAIIDIHERVWWDRKN</sequence>
<dbReference type="EMBL" id="VTWT01000002">
    <property type="protein sequence ID" value="KAA9340784.1"/>
    <property type="molecule type" value="Genomic_DNA"/>
</dbReference>
<dbReference type="PROSITE" id="PS51257">
    <property type="entry name" value="PROKAR_LIPOPROTEIN"/>
    <property type="match status" value="1"/>
</dbReference>
<accession>A0A5N1J4I8</accession>
<dbReference type="AlphaFoldDB" id="A0A5N1J4I8"/>
<dbReference type="Pfam" id="PF12771">
    <property type="entry name" value="SusD-like_2"/>
    <property type="match status" value="1"/>
</dbReference>
<protein>
    <submittedName>
        <fullName evidence="2">SusD/RagB family nutrient-binding outer membrane lipoprotein</fullName>
    </submittedName>
</protein>
<dbReference type="Gene3D" id="1.25.40.390">
    <property type="match status" value="1"/>
</dbReference>
<keyword evidence="3" id="KW-1185">Reference proteome</keyword>
<dbReference type="RefSeq" id="WP_150902711.1">
    <property type="nucleotide sequence ID" value="NZ_VTWT01000002.1"/>
</dbReference>
<dbReference type="InterPro" id="IPR011990">
    <property type="entry name" value="TPR-like_helical_dom_sf"/>
</dbReference>
<evidence type="ECO:0000313" key="3">
    <source>
        <dbReference type="Proteomes" id="UP000326570"/>
    </source>
</evidence>
<keyword evidence="1" id="KW-0732">Signal</keyword>